<dbReference type="PANTHER" id="PTHR35908">
    <property type="entry name" value="HYPOTHETICAL FUSION PROTEIN"/>
    <property type="match status" value="1"/>
</dbReference>
<comment type="caution">
    <text evidence="2">The sequence shown here is derived from an EMBL/GenBank/DDBJ whole genome shotgun (WGS) entry which is preliminary data.</text>
</comment>
<feature type="domain" description="Glyoxalase-like" evidence="1">
    <location>
        <begin position="11"/>
        <end position="122"/>
    </location>
</feature>
<dbReference type="InterPro" id="IPR029068">
    <property type="entry name" value="Glyas_Bleomycin-R_OHBP_Dase"/>
</dbReference>
<dbReference type="Gene3D" id="3.10.180.10">
    <property type="entry name" value="2,3-Dihydroxybiphenyl 1,2-Dioxygenase, domain 1"/>
    <property type="match status" value="1"/>
</dbReference>
<keyword evidence="3" id="KW-1185">Reference proteome</keyword>
<proteinExistence type="predicted"/>
<reference evidence="3" key="1">
    <citation type="journal article" date="2019" name="Int. J. Syst. Evol. Microbiol.">
        <title>The Global Catalogue of Microorganisms (GCM) 10K type strain sequencing project: providing services to taxonomists for standard genome sequencing and annotation.</title>
        <authorList>
            <consortium name="The Broad Institute Genomics Platform"/>
            <consortium name="The Broad Institute Genome Sequencing Center for Infectious Disease"/>
            <person name="Wu L."/>
            <person name="Ma J."/>
        </authorList>
    </citation>
    <scope>NUCLEOTIDE SEQUENCE [LARGE SCALE GENOMIC DNA]</scope>
    <source>
        <strain evidence="3">JCM 16902</strain>
    </source>
</reference>
<gene>
    <name evidence="2" type="ORF">GCM10022223_07860</name>
</gene>
<evidence type="ECO:0000313" key="3">
    <source>
        <dbReference type="Proteomes" id="UP001501074"/>
    </source>
</evidence>
<dbReference type="Pfam" id="PF18029">
    <property type="entry name" value="Glyoxalase_6"/>
    <property type="match status" value="1"/>
</dbReference>
<organism evidence="2 3">
    <name type="scientific">Kineosporia mesophila</name>
    <dbReference type="NCBI Taxonomy" id="566012"/>
    <lineage>
        <taxon>Bacteria</taxon>
        <taxon>Bacillati</taxon>
        <taxon>Actinomycetota</taxon>
        <taxon>Actinomycetes</taxon>
        <taxon>Kineosporiales</taxon>
        <taxon>Kineosporiaceae</taxon>
        <taxon>Kineosporia</taxon>
    </lineage>
</organism>
<evidence type="ECO:0000259" key="1">
    <source>
        <dbReference type="Pfam" id="PF18029"/>
    </source>
</evidence>
<name>A0ABP6Z299_9ACTN</name>
<dbReference type="CDD" id="cd06587">
    <property type="entry name" value="VOC"/>
    <property type="match status" value="1"/>
</dbReference>
<dbReference type="InterPro" id="IPR041581">
    <property type="entry name" value="Glyoxalase_6"/>
</dbReference>
<dbReference type="EMBL" id="BAAAZO010000001">
    <property type="protein sequence ID" value="GAA3595166.1"/>
    <property type="molecule type" value="Genomic_DNA"/>
</dbReference>
<dbReference type="Proteomes" id="UP001501074">
    <property type="component" value="Unassembled WGS sequence"/>
</dbReference>
<dbReference type="RefSeq" id="WP_231484308.1">
    <property type="nucleotide sequence ID" value="NZ_BAAAZO010000001.1"/>
</dbReference>
<dbReference type="SUPFAM" id="SSF54593">
    <property type="entry name" value="Glyoxalase/Bleomycin resistance protein/Dihydroxybiphenyl dioxygenase"/>
    <property type="match status" value="1"/>
</dbReference>
<accession>A0ABP6Z299</accession>
<evidence type="ECO:0000313" key="2">
    <source>
        <dbReference type="EMBL" id="GAA3595166.1"/>
    </source>
</evidence>
<protein>
    <submittedName>
        <fullName evidence="2">VOC family protein</fullName>
    </submittedName>
</protein>
<sequence length="124" mass="13813">MDRPDLSLSGIVLDTDDVQMLSEFYIRLLGWELTQDELPGWRKLGAPAGPGLSFQLETNYRPPVWPAGTDRTPMQVHLDIQVTDLAPAVAFAQECGAVLHDFQPQDDVRVLSDPSGHPFCLFLH</sequence>
<dbReference type="PANTHER" id="PTHR35908:SF1">
    <property type="entry name" value="CONSERVED PROTEIN"/>
    <property type="match status" value="1"/>
</dbReference>